<evidence type="ECO:0000256" key="1">
    <source>
        <dbReference type="ARBA" id="ARBA00022679"/>
    </source>
</evidence>
<dbReference type="CDD" id="cd04301">
    <property type="entry name" value="NAT_SF"/>
    <property type="match status" value="1"/>
</dbReference>
<gene>
    <name evidence="4" type="ORF">D3H35_27280</name>
</gene>
<dbReference type="Gene3D" id="3.40.630.30">
    <property type="match status" value="1"/>
</dbReference>
<dbReference type="SUPFAM" id="SSF55729">
    <property type="entry name" value="Acyl-CoA N-acyltransferases (Nat)"/>
    <property type="match status" value="1"/>
</dbReference>
<evidence type="ECO:0000259" key="3">
    <source>
        <dbReference type="PROSITE" id="PS51186"/>
    </source>
</evidence>
<evidence type="ECO:0000256" key="2">
    <source>
        <dbReference type="ARBA" id="ARBA00023315"/>
    </source>
</evidence>
<dbReference type="AlphaFoldDB" id="A0A398CLE0"/>
<dbReference type="InterPro" id="IPR050680">
    <property type="entry name" value="YpeA/RimI_acetyltransf"/>
</dbReference>
<keyword evidence="2" id="KW-0012">Acyltransferase</keyword>
<protein>
    <submittedName>
        <fullName evidence="4">N-acetyltransferase</fullName>
    </submittedName>
</protein>
<sequence>MVHMVHLKGGVIILTLLRSQDADDEFLFEIYASSRLDEFANLGWPEQELNRFLRMQYEMQKISYQARYPDACYEIVADQGRRVGRMLTANTEEAVVLVDVALLPLARGQGIGSLLIRELQRKAASANKPIRLNVLADNPARRLYARLGFRETGHQFPYIAMEWNSNGVDTA</sequence>
<dbReference type="InterPro" id="IPR016181">
    <property type="entry name" value="Acyl_CoA_acyltransferase"/>
</dbReference>
<name>A0A398CLE0_9BACL</name>
<dbReference type="PROSITE" id="PS51186">
    <property type="entry name" value="GNAT"/>
    <property type="match status" value="1"/>
</dbReference>
<organism evidence="4 5">
    <name type="scientific">Cohnella faecalis</name>
    <dbReference type="NCBI Taxonomy" id="2315694"/>
    <lineage>
        <taxon>Bacteria</taxon>
        <taxon>Bacillati</taxon>
        <taxon>Bacillota</taxon>
        <taxon>Bacilli</taxon>
        <taxon>Bacillales</taxon>
        <taxon>Paenibacillaceae</taxon>
        <taxon>Cohnella</taxon>
    </lineage>
</organism>
<keyword evidence="1 4" id="KW-0808">Transferase</keyword>
<feature type="domain" description="N-acetyltransferase" evidence="3">
    <location>
        <begin position="14"/>
        <end position="166"/>
    </location>
</feature>
<evidence type="ECO:0000313" key="4">
    <source>
        <dbReference type="EMBL" id="RIE00667.1"/>
    </source>
</evidence>
<accession>A0A398CLE0</accession>
<reference evidence="4 5" key="1">
    <citation type="submission" date="2018-09" db="EMBL/GenBank/DDBJ databases">
        <title>Cohnella cavernae sp. nov., isolated from a karst cave.</title>
        <authorList>
            <person name="Zhu H."/>
        </authorList>
    </citation>
    <scope>NUCLEOTIDE SEQUENCE [LARGE SCALE GENOMIC DNA]</scope>
    <source>
        <strain evidence="4 5">K2E09-144</strain>
    </source>
</reference>
<evidence type="ECO:0000313" key="5">
    <source>
        <dbReference type="Proteomes" id="UP000266340"/>
    </source>
</evidence>
<proteinExistence type="predicted"/>
<dbReference type="Proteomes" id="UP000266340">
    <property type="component" value="Unassembled WGS sequence"/>
</dbReference>
<dbReference type="OrthoDB" id="794462at2"/>
<dbReference type="InterPro" id="IPR000182">
    <property type="entry name" value="GNAT_dom"/>
</dbReference>
<dbReference type="Pfam" id="PF13508">
    <property type="entry name" value="Acetyltransf_7"/>
    <property type="match status" value="1"/>
</dbReference>
<dbReference type="GO" id="GO:0016747">
    <property type="term" value="F:acyltransferase activity, transferring groups other than amino-acyl groups"/>
    <property type="evidence" value="ECO:0007669"/>
    <property type="project" value="InterPro"/>
</dbReference>
<dbReference type="PANTHER" id="PTHR43420">
    <property type="entry name" value="ACETYLTRANSFERASE"/>
    <property type="match status" value="1"/>
</dbReference>
<dbReference type="RefSeq" id="WP_119152281.1">
    <property type="nucleotide sequence ID" value="NZ_JBHSOV010000034.1"/>
</dbReference>
<dbReference type="EMBL" id="QXJM01000049">
    <property type="protein sequence ID" value="RIE00667.1"/>
    <property type="molecule type" value="Genomic_DNA"/>
</dbReference>
<keyword evidence="5" id="KW-1185">Reference proteome</keyword>
<comment type="caution">
    <text evidence="4">The sequence shown here is derived from an EMBL/GenBank/DDBJ whole genome shotgun (WGS) entry which is preliminary data.</text>
</comment>